<feature type="chain" id="PRO_5013122066" description="receptor protein-tyrosine kinase" evidence="23">
    <location>
        <begin position="21"/>
        <end position="1025"/>
    </location>
</feature>
<evidence type="ECO:0000256" key="17">
    <source>
        <dbReference type="PIRSR" id="PIRSR000615-1"/>
    </source>
</evidence>
<dbReference type="AlphaFoldDB" id="A0A232EMV8"/>
<dbReference type="InterPro" id="IPR003599">
    <property type="entry name" value="Ig_sub"/>
</dbReference>
<keyword evidence="6 18" id="KW-0547">Nucleotide-binding</keyword>
<keyword evidence="11" id="KW-0829">Tyrosine-protein kinase</keyword>
<evidence type="ECO:0000256" key="10">
    <source>
        <dbReference type="ARBA" id="ARBA00023136"/>
    </source>
</evidence>
<evidence type="ECO:0000313" key="27">
    <source>
        <dbReference type="Proteomes" id="UP000215335"/>
    </source>
</evidence>
<evidence type="ECO:0000256" key="3">
    <source>
        <dbReference type="ARBA" id="ARBA00022553"/>
    </source>
</evidence>
<organism evidence="26 27">
    <name type="scientific">Trichomalopsis sarcophagae</name>
    <dbReference type="NCBI Taxonomy" id="543379"/>
    <lineage>
        <taxon>Eukaryota</taxon>
        <taxon>Metazoa</taxon>
        <taxon>Ecdysozoa</taxon>
        <taxon>Arthropoda</taxon>
        <taxon>Hexapoda</taxon>
        <taxon>Insecta</taxon>
        <taxon>Pterygota</taxon>
        <taxon>Neoptera</taxon>
        <taxon>Endopterygota</taxon>
        <taxon>Hymenoptera</taxon>
        <taxon>Apocrita</taxon>
        <taxon>Proctotrupomorpha</taxon>
        <taxon>Chalcidoidea</taxon>
        <taxon>Pteromalidae</taxon>
        <taxon>Pteromalinae</taxon>
        <taxon>Trichomalopsis</taxon>
    </lineage>
</organism>
<dbReference type="InterPro" id="IPR050122">
    <property type="entry name" value="RTK"/>
</dbReference>
<dbReference type="InterPro" id="IPR013783">
    <property type="entry name" value="Ig-like_fold"/>
</dbReference>
<feature type="signal peptide" evidence="23">
    <location>
        <begin position="1"/>
        <end position="20"/>
    </location>
</feature>
<accession>A0A232EMV8</accession>
<comment type="subcellular location">
    <subcellularLocation>
        <location evidence="1">Cell membrane</location>
        <topology evidence="1">Single-pass type I membrane protein</topology>
    </subcellularLocation>
</comment>
<dbReference type="FunFam" id="1.10.510.10:FF:000554">
    <property type="entry name" value="Predicted protein"/>
    <property type="match status" value="1"/>
</dbReference>
<evidence type="ECO:0000313" key="26">
    <source>
        <dbReference type="EMBL" id="OXU19704.1"/>
    </source>
</evidence>
<dbReference type="STRING" id="543379.A0A232EMV8"/>
<name>A0A232EMV8_9HYME</name>
<gene>
    <name evidence="26" type="ORF">TSAR_009249</name>
</gene>
<evidence type="ECO:0000256" key="2">
    <source>
        <dbReference type="ARBA" id="ARBA00011902"/>
    </source>
</evidence>
<dbReference type="GO" id="GO:0043235">
    <property type="term" value="C:receptor complex"/>
    <property type="evidence" value="ECO:0007669"/>
    <property type="project" value="TreeGrafter"/>
</dbReference>
<dbReference type="Proteomes" id="UP000215335">
    <property type="component" value="Unassembled WGS sequence"/>
</dbReference>
<dbReference type="PROSITE" id="PS50835">
    <property type="entry name" value="IG_LIKE"/>
    <property type="match status" value="1"/>
</dbReference>
<evidence type="ECO:0000256" key="23">
    <source>
        <dbReference type="SAM" id="SignalP"/>
    </source>
</evidence>
<dbReference type="PROSITE" id="PS00109">
    <property type="entry name" value="PROTEIN_KINASE_TYR"/>
    <property type="match status" value="1"/>
</dbReference>
<evidence type="ECO:0000256" key="5">
    <source>
        <dbReference type="ARBA" id="ARBA00022692"/>
    </source>
</evidence>
<evidence type="ECO:0000256" key="11">
    <source>
        <dbReference type="ARBA" id="ARBA00023137"/>
    </source>
</evidence>
<evidence type="ECO:0000256" key="12">
    <source>
        <dbReference type="ARBA" id="ARBA00023157"/>
    </source>
</evidence>
<feature type="binding site" evidence="19">
    <location>
        <position position="855"/>
    </location>
    <ligand>
        <name>Mg(2+)</name>
        <dbReference type="ChEBI" id="CHEBI:18420"/>
    </ligand>
</feature>
<comment type="catalytic activity">
    <reaction evidence="16">
        <text>L-tyrosyl-[protein] + ATP = O-phospho-L-tyrosyl-[protein] + ADP + H(+)</text>
        <dbReference type="Rhea" id="RHEA:10596"/>
        <dbReference type="Rhea" id="RHEA-COMP:10136"/>
        <dbReference type="Rhea" id="RHEA-COMP:20101"/>
        <dbReference type="ChEBI" id="CHEBI:15378"/>
        <dbReference type="ChEBI" id="CHEBI:30616"/>
        <dbReference type="ChEBI" id="CHEBI:46858"/>
        <dbReference type="ChEBI" id="CHEBI:61978"/>
        <dbReference type="ChEBI" id="CHEBI:456216"/>
        <dbReference type="EC" id="2.7.10.1"/>
    </reaction>
</comment>
<feature type="binding site" evidence="18 21">
    <location>
        <position position="706"/>
    </location>
    <ligand>
        <name>ATP</name>
        <dbReference type="ChEBI" id="CHEBI:30616"/>
    </ligand>
</feature>
<dbReference type="PROSITE" id="PS50011">
    <property type="entry name" value="PROTEIN_KINASE_DOM"/>
    <property type="match status" value="1"/>
</dbReference>
<evidence type="ECO:0000256" key="7">
    <source>
        <dbReference type="ARBA" id="ARBA00022777"/>
    </source>
</evidence>
<dbReference type="Pfam" id="PF21339">
    <property type="entry name" value="VEGFR-1-like_Ig-like"/>
    <property type="match status" value="1"/>
</dbReference>
<dbReference type="InterPro" id="IPR008266">
    <property type="entry name" value="Tyr_kinase_AS"/>
</dbReference>
<evidence type="ECO:0000256" key="13">
    <source>
        <dbReference type="ARBA" id="ARBA00023170"/>
    </source>
</evidence>
<keyword evidence="3" id="KW-0597">Phosphoprotein</keyword>
<dbReference type="Pfam" id="PF07679">
    <property type="entry name" value="I-set"/>
    <property type="match status" value="1"/>
</dbReference>
<reference evidence="26 27" key="1">
    <citation type="journal article" date="2017" name="Curr. Biol.">
        <title>The Evolution of Venom by Co-option of Single-Copy Genes.</title>
        <authorList>
            <person name="Martinson E.O."/>
            <person name="Mrinalini"/>
            <person name="Kelkar Y.D."/>
            <person name="Chang C.H."/>
            <person name="Werren J.H."/>
        </authorList>
    </citation>
    <scope>NUCLEOTIDE SEQUENCE [LARGE SCALE GENOMIC DNA]</scope>
    <source>
        <strain evidence="26 27">Alberta</strain>
        <tissue evidence="26">Whole body</tissue>
    </source>
</reference>
<keyword evidence="15" id="KW-0393">Immunoglobulin domain</keyword>
<feature type="binding site" evidence="19">
    <location>
        <position position="868"/>
    </location>
    <ligand>
        <name>Mg(2+)</name>
        <dbReference type="ChEBI" id="CHEBI:18420"/>
    </ligand>
</feature>
<keyword evidence="4" id="KW-0808">Transferase</keyword>
<keyword evidence="27" id="KW-1185">Reference proteome</keyword>
<feature type="site" description="Important for interaction with phosphotyrosine-binding proteins" evidence="20">
    <location>
        <position position="992"/>
    </location>
</feature>
<evidence type="ECO:0000259" key="24">
    <source>
        <dbReference type="PROSITE" id="PS50011"/>
    </source>
</evidence>
<evidence type="ECO:0000256" key="1">
    <source>
        <dbReference type="ARBA" id="ARBA00004251"/>
    </source>
</evidence>
<dbReference type="PANTHER" id="PTHR24416">
    <property type="entry name" value="TYROSINE-PROTEIN KINASE RECEPTOR"/>
    <property type="match status" value="1"/>
</dbReference>
<sequence>MLGLNVFLKCIVIIHSFTEAFKPRLTPDVPELLINEGESLEITCLSSRQIKLFYPQYDVFNRTKPSAHQIEFQDVLGPAMQWKFRRNKTVFGDTGWYGCADTAAEISSGHYHHPNASFVYVYVRSNVSGFTEDSRGFALPNPKKPIYVDDRSDFVVPCRATSPYLNVTLIRDKSNATVQAENIVSYDPRIGFVVKNFTVNRRENLTCYAASSNADDDFSYRISYSVRKRNATAHKMPEIAIFGEWMSQIYFDVNGDLIVMCKIQAENKVNWAVTLSTPTREVRGMHERKKLSDSEVEISCQYLLRDLTYESMGMYTCQFTGHGEVLTTEKYIHVHDNSSILMLQLHDYGADVVENDNVSVICMANNVSASLSWLDVYMNPLMSTASLCAKNHETRSHDLELPDRLNLVAVDDSNDADHLYNYLRLDLINVTKSNETIYVCKSVDESDVNHYRYYNLVVEEPDTVGFTDVNLNNTEVIIDDANPHEPILKCGAKGRPKPVVTWYQDGVQLQKDEDSSIVSKKELDLPVQEREEHYQQFIDQEYLPNNDNNPQILSIKYLVLKVSTNYTCVAKNKFGQVKAYQIFSIPGKNDWAHPAIAFFIVIVAIVICNFGFIKIRSRTVRRRCMREAGLLYFQNITDEELSPITMIYDQVDLLRYDKKWEFTRERLKLGCSNKKKKLGSGAFGIVIKAKAYGISPHEAVSTVAVKMVRQYAETFQVRALASELKIMIYLGRHLNIVNLLGACTTNITKRELLVIVEYCPYGNLHDYLLTHRKQFVDQRDKKTGTIDFSIGQAASFDECVSCLSVESSEETRNNDSSRKESLCTQDLLSWAFQVARGMEYLSQKNVLHGDLAARNILLTHNNVVKICDFGLAKVMEDDSYMKRSRGLLPIKWMAIESIRDRVFSVHSDVWSFGIVLWEFFTLAQVPYCDILPEVQLQKLLKGHRLEKPKYANDEIYSIMVPCWNEEPTLRPTFTVLVEQIGDLLQDNVKSYYMDLSTLDESINAIDSRYQNSYFTTARFNVQSSN</sequence>
<feature type="active site" description="Proton acceptor" evidence="17">
    <location>
        <position position="850"/>
    </location>
</feature>
<keyword evidence="8 18" id="KW-0067">ATP-binding</keyword>
<evidence type="ECO:0000256" key="19">
    <source>
        <dbReference type="PIRSR" id="PIRSR000615-3"/>
    </source>
</evidence>
<feature type="binding site" evidence="18">
    <location>
        <begin position="679"/>
        <end position="686"/>
    </location>
    <ligand>
        <name>ATP</name>
        <dbReference type="ChEBI" id="CHEBI:30616"/>
    </ligand>
</feature>
<dbReference type="InterPro" id="IPR013098">
    <property type="entry name" value="Ig_I-set"/>
</dbReference>
<keyword evidence="13" id="KW-0675">Receptor</keyword>
<evidence type="ECO:0000256" key="8">
    <source>
        <dbReference type="ARBA" id="ARBA00022840"/>
    </source>
</evidence>
<dbReference type="GO" id="GO:0005524">
    <property type="term" value="F:ATP binding"/>
    <property type="evidence" value="ECO:0007669"/>
    <property type="project" value="UniProtKB-UniRule"/>
</dbReference>
<dbReference type="SUPFAM" id="SSF56112">
    <property type="entry name" value="Protein kinase-like (PK-like)"/>
    <property type="match status" value="1"/>
</dbReference>
<dbReference type="Pfam" id="PF07714">
    <property type="entry name" value="PK_Tyr_Ser-Thr"/>
    <property type="match status" value="1"/>
</dbReference>
<keyword evidence="19" id="KW-0479">Metal-binding</keyword>
<feature type="transmembrane region" description="Helical" evidence="22">
    <location>
        <begin position="591"/>
        <end position="613"/>
    </location>
</feature>
<dbReference type="Gene3D" id="3.30.200.20">
    <property type="entry name" value="Phosphorylase Kinase, domain 1"/>
    <property type="match status" value="1"/>
</dbReference>
<dbReference type="EMBL" id="NNAY01003271">
    <property type="protein sequence ID" value="OXU19704.1"/>
    <property type="molecule type" value="Genomic_DNA"/>
</dbReference>
<dbReference type="SUPFAM" id="SSF48726">
    <property type="entry name" value="Immunoglobulin"/>
    <property type="match status" value="1"/>
</dbReference>
<dbReference type="InterPro" id="IPR001824">
    <property type="entry name" value="Tyr_kinase_rcpt_3_CS"/>
</dbReference>
<dbReference type="InterPro" id="IPR001245">
    <property type="entry name" value="Ser-Thr/Tyr_kinase_cat_dom"/>
</dbReference>
<evidence type="ECO:0000259" key="25">
    <source>
        <dbReference type="PROSITE" id="PS50835"/>
    </source>
</evidence>
<feature type="domain" description="Protein kinase" evidence="24">
    <location>
        <begin position="672"/>
        <end position="984"/>
    </location>
</feature>
<keyword evidence="12" id="KW-1015">Disulfide bond</keyword>
<evidence type="ECO:0000256" key="9">
    <source>
        <dbReference type="ARBA" id="ARBA00022989"/>
    </source>
</evidence>
<dbReference type="InterPro" id="IPR011009">
    <property type="entry name" value="Kinase-like_dom_sf"/>
</dbReference>
<dbReference type="PROSITE" id="PS00240">
    <property type="entry name" value="RECEPTOR_TYR_KIN_III"/>
    <property type="match status" value="1"/>
</dbReference>
<keyword evidence="10 22" id="KW-0472">Membrane</keyword>
<evidence type="ECO:0000256" key="20">
    <source>
        <dbReference type="PIRSR" id="PIRSR000615-4"/>
    </source>
</evidence>
<evidence type="ECO:0000256" key="18">
    <source>
        <dbReference type="PIRSR" id="PIRSR000615-2"/>
    </source>
</evidence>
<evidence type="ECO:0000256" key="21">
    <source>
        <dbReference type="PROSITE-ProRule" id="PRU10141"/>
    </source>
</evidence>
<dbReference type="Gene3D" id="2.60.40.10">
    <property type="entry name" value="Immunoglobulins"/>
    <property type="match status" value="3"/>
</dbReference>
<dbReference type="GO" id="GO:0046872">
    <property type="term" value="F:metal ion binding"/>
    <property type="evidence" value="ECO:0007669"/>
    <property type="project" value="UniProtKB-KW"/>
</dbReference>
<dbReference type="EC" id="2.7.10.1" evidence="2"/>
<feature type="binding site" evidence="18">
    <location>
        <position position="854"/>
    </location>
    <ligand>
        <name>ATP</name>
        <dbReference type="ChEBI" id="CHEBI:30616"/>
    </ligand>
</feature>
<dbReference type="SMART" id="SM00409">
    <property type="entry name" value="IG"/>
    <property type="match status" value="5"/>
</dbReference>
<dbReference type="InterPro" id="IPR036179">
    <property type="entry name" value="Ig-like_dom_sf"/>
</dbReference>
<evidence type="ECO:0000256" key="16">
    <source>
        <dbReference type="ARBA" id="ARBA00051243"/>
    </source>
</evidence>
<evidence type="ECO:0000256" key="22">
    <source>
        <dbReference type="SAM" id="Phobius"/>
    </source>
</evidence>
<evidence type="ECO:0000256" key="14">
    <source>
        <dbReference type="ARBA" id="ARBA00023180"/>
    </source>
</evidence>
<keyword evidence="9 22" id="KW-1133">Transmembrane helix</keyword>
<keyword evidence="14" id="KW-0325">Glycoprotein</keyword>
<dbReference type="InterPro" id="IPR017441">
    <property type="entry name" value="Protein_kinase_ATP_BS"/>
</dbReference>
<dbReference type="GO" id="GO:0005886">
    <property type="term" value="C:plasma membrane"/>
    <property type="evidence" value="ECO:0007669"/>
    <property type="project" value="UniProtKB-SubCell"/>
</dbReference>
<protein>
    <recommendedName>
        <fullName evidence="2">receptor protein-tyrosine kinase</fullName>
        <ecNumber evidence="2">2.7.10.1</ecNumber>
    </recommendedName>
</protein>
<dbReference type="InterPro" id="IPR007110">
    <property type="entry name" value="Ig-like_dom"/>
</dbReference>
<evidence type="ECO:0000256" key="15">
    <source>
        <dbReference type="ARBA" id="ARBA00023319"/>
    </source>
</evidence>
<dbReference type="PROSITE" id="PS00107">
    <property type="entry name" value="PROTEIN_KINASE_ATP"/>
    <property type="match status" value="1"/>
</dbReference>
<dbReference type="GO" id="GO:0004714">
    <property type="term" value="F:transmembrane receptor protein tyrosine kinase activity"/>
    <property type="evidence" value="ECO:0007669"/>
    <property type="project" value="UniProtKB-EC"/>
</dbReference>
<dbReference type="Gene3D" id="1.10.510.10">
    <property type="entry name" value="Transferase(Phosphotransferase) domain 1"/>
    <property type="match status" value="1"/>
</dbReference>
<dbReference type="OrthoDB" id="3256376at2759"/>
<keyword evidence="5 22" id="KW-0812">Transmembrane</keyword>
<evidence type="ECO:0000256" key="6">
    <source>
        <dbReference type="ARBA" id="ARBA00022741"/>
    </source>
</evidence>
<evidence type="ECO:0000256" key="4">
    <source>
        <dbReference type="ARBA" id="ARBA00022679"/>
    </source>
</evidence>
<dbReference type="PIRSF" id="PIRSF000615">
    <property type="entry name" value="TyrPK_CSF1-R"/>
    <property type="match status" value="1"/>
</dbReference>
<dbReference type="PANTHER" id="PTHR24416:SF600">
    <property type="entry name" value="PDGF- AND VEGF-RECEPTOR RELATED, ISOFORM J"/>
    <property type="match status" value="1"/>
</dbReference>
<feature type="domain" description="Ig-like" evidence="25">
    <location>
        <begin position="461"/>
        <end position="584"/>
    </location>
</feature>
<keyword evidence="23" id="KW-0732">Signal</keyword>
<dbReference type="GO" id="GO:0007169">
    <property type="term" value="P:cell surface receptor protein tyrosine kinase signaling pathway"/>
    <property type="evidence" value="ECO:0007669"/>
    <property type="project" value="InterPro"/>
</dbReference>
<proteinExistence type="predicted"/>
<keyword evidence="7" id="KW-0418">Kinase</keyword>
<dbReference type="InterPro" id="IPR000719">
    <property type="entry name" value="Prot_kinase_dom"/>
</dbReference>
<keyword evidence="19" id="KW-0460">Magnesium</keyword>
<comment type="caution">
    <text evidence="26">The sequence shown here is derived from an EMBL/GenBank/DDBJ whole genome shotgun (WGS) entry which is preliminary data.</text>
</comment>